<sequence>MVPRPSEVYLFSSHDLPRRSGEMREYSFDITVPERVGIDVIAVLGGEDIHVEMRLESVSEGVLVSADISAIADGECMRCLEPIELDIDRRIQELYRYEPQKAHTKAERKRAREEADDLDDDDDLMMDGDFINLETPIRDAIVLDLPINPLCTLDCAGLCAGCGVKWSLLPSDHAHELIDPRWAGLPDLGEQ</sequence>
<evidence type="ECO:0000313" key="1">
    <source>
        <dbReference type="EMBL" id="CAB4661230.1"/>
    </source>
</evidence>
<dbReference type="PANTHER" id="PTHR34374:SF1">
    <property type="entry name" value="LARGE RIBOSOMAL RNA SUBUNIT ACCUMULATION PROTEIN YCED HOMOLOG 1, CHLOROPLASTIC"/>
    <property type="match status" value="1"/>
</dbReference>
<protein>
    <submittedName>
        <fullName evidence="5">Unannotated protein</fullName>
    </submittedName>
</protein>
<evidence type="ECO:0000313" key="5">
    <source>
        <dbReference type="EMBL" id="CAB5051112.1"/>
    </source>
</evidence>
<evidence type="ECO:0000313" key="3">
    <source>
        <dbReference type="EMBL" id="CAB4869577.1"/>
    </source>
</evidence>
<reference evidence="5" key="1">
    <citation type="submission" date="2020-05" db="EMBL/GenBank/DDBJ databases">
        <authorList>
            <person name="Chiriac C."/>
            <person name="Salcher M."/>
            <person name="Ghai R."/>
            <person name="Kavagutti S V."/>
        </authorList>
    </citation>
    <scope>NUCLEOTIDE SEQUENCE</scope>
</reference>
<evidence type="ECO:0000313" key="4">
    <source>
        <dbReference type="EMBL" id="CAB4914997.1"/>
    </source>
</evidence>
<evidence type="ECO:0000313" key="2">
    <source>
        <dbReference type="EMBL" id="CAB4742377.1"/>
    </source>
</evidence>
<gene>
    <name evidence="1" type="ORF">UFOPK2289_00527</name>
    <name evidence="2" type="ORF">UFOPK2822_00260</name>
    <name evidence="3" type="ORF">UFOPK3346_00949</name>
    <name evidence="4" type="ORF">UFOPK3670_00296</name>
    <name evidence="5" type="ORF">UFOPK4308_00056</name>
</gene>
<organism evidence="5">
    <name type="scientific">freshwater metagenome</name>
    <dbReference type="NCBI Taxonomy" id="449393"/>
    <lineage>
        <taxon>unclassified sequences</taxon>
        <taxon>metagenomes</taxon>
        <taxon>ecological metagenomes</taxon>
    </lineage>
</organism>
<dbReference type="AlphaFoldDB" id="A0A6J7TD97"/>
<dbReference type="EMBL" id="CAFBQL010000001">
    <property type="protein sequence ID" value="CAB5051112.1"/>
    <property type="molecule type" value="Genomic_DNA"/>
</dbReference>
<proteinExistence type="predicted"/>
<dbReference type="EMBL" id="CAEZWT010000010">
    <property type="protein sequence ID" value="CAB4661230.1"/>
    <property type="molecule type" value="Genomic_DNA"/>
</dbReference>
<dbReference type="EMBL" id="CAFBLE010000007">
    <property type="protein sequence ID" value="CAB4869577.1"/>
    <property type="molecule type" value="Genomic_DNA"/>
</dbReference>
<dbReference type="InterPro" id="IPR003772">
    <property type="entry name" value="YceD"/>
</dbReference>
<dbReference type="PANTHER" id="PTHR34374">
    <property type="entry name" value="LARGE RIBOSOMAL RNA SUBUNIT ACCUMULATION PROTEIN YCED HOMOLOG 1, CHLOROPLASTIC"/>
    <property type="match status" value="1"/>
</dbReference>
<dbReference type="EMBL" id="CAEZZC010000003">
    <property type="protein sequence ID" value="CAB4742377.1"/>
    <property type="molecule type" value="Genomic_DNA"/>
</dbReference>
<dbReference type="Pfam" id="PF02620">
    <property type="entry name" value="YceD"/>
    <property type="match status" value="1"/>
</dbReference>
<accession>A0A6J7TD97</accession>
<name>A0A6J7TD97_9ZZZZ</name>
<dbReference type="EMBL" id="CAFBMV010000002">
    <property type="protein sequence ID" value="CAB4914997.1"/>
    <property type="molecule type" value="Genomic_DNA"/>
</dbReference>